<dbReference type="AlphaFoldDB" id="K7K2Z1"/>
<evidence type="ECO:0000313" key="1">
    <source>
        <dbReference type="EMBL" id="KRH75686.1"/>
    </source>
</evidence>
<name>K7K2Z1_SOYBN</name>
<reference evidence="2" key="2">
    <citation type="submission" date="2018-02" db="UniProtKB">
        <authorList>
            <consortium name="EnsemblPlants"/>
        </authorList>
    </citation>
    <scope>IDENTIFICATION</scope>
    <source>
        <strain evidence="2">Williams 82</strain>
    </source>
</reference>
<gene>
    <name evidence="1" type="ORF">GLYMA_01G101200</name>
</gene>
<evidence type="ECO:0000313" key="3">
    <source>
        <dbReference type="Proteomes" id="UP000008827"/>
    </source>
</evidence>
<reference evidence="1 2" key="1">
    <citation type="journal article" date="2010" name="Nature">
        <title>Genome sequence of the palaeopolyploid soybean.</title>
        <authorList>
            <person name="Schmutz J."/>
            <person name="Cannon S.B."/>
            <person name="Schlueter J."/>
            <person name="Ma J."/>
            <person name="Mitros T."/>
            <person name="Nelson W."/>
            <person name="Hyten D.L."/>
            <person name="Song Q."/>
            <person name="Thelen J.J."/>
            <person name="Cheng J."/>
            <person name="Xu D."/>
            <person name="Hellsten U."/>
            <person name="May G.D."/>
            <person name="Yu Y."/>
            <person name="Sakurai T."/>
            <person name="Umezawa T."/>
            <person name="Bhattacharyya M.K."/>
            <person name="Sandhu D."/>
            <person name="Valliyodan B."/>
            <person name="Lindquist E."/>
            <person name="Peto M."/>
            <person name="Grant D."/>
            <person name="Shu S."/>
            <person name="Goodstein D."/>
            <person name="Barry K."/>
            <person name="Futrell-Griggs M."/>
            <person name="Abernathy B."/>
            <person name="Du J."/>
            <person name="Tian Z."/>
            <person name="Zhu L."/>
            <person name="Gill N."/>
            <person name="Joshi T."/>
            <person name="Libault M."/>
            <person name="Sethuraman A."/>
            <person name="Zhang X.-C."/>
            <person name="Shinozaki K."/>
            <person name="Nguyen H.T."/>
            <person name="Wing R.A."/>
            <person name="Cregan P."/>
            <person name="Specht J."/>
            <person name="Grimwood J."/>
            <person name="Rokhsar D."/>
            <person name="Stacey G."/>
            <person name="Shoemaker R.C."/>
            <person name="Jackson S.A."/>
        </authorList>
    </citation>
    <scope>NUCLEOTIDE SEQUENCE [LARGE SCALE GENOMIC DNA]</scope>
    <source>
        <strain evidence="2">cv. Williams 82</strain>
        <tissue evidence="1">Callus</tissue>
    </source>
</reference>
<reference evidence="1" key="3">
    <citation type="submission" date="2018-07" db="EMBL/GenBank/DDBJ databases">
        <title>WGS assembly of Glycine max.</title>
        <authorList>
            <person name="Schmutz J."/>
            <person name="Cannon S."/>
            <person name="Schlueter J."/>
            <person name="Ma J."/>
            <person name="Mitros T."/>
            <person name="Nelson W."/>
            <person name="Hyten D."/>
            <person name="Song Q."/>
            <person name="Thelen J."/>
            <person name="Cheng J."/>
            <person name="Xu D."/>
            <person name="Hellsten U."/>
            <person name="May G."/>
            <person name="Yu Y."/>
            <person name="Sakurai T."/>
            <person name="Umezawa T."/>
            <person name="Bhattacharyya M."/>
            <person name="Sandhu D."/>
            <person name="Valliyodan B."/>
            <person name="Lindquist E."/>
            <person name="Peto M."/>
            <person name="Grant D."/>
            <person name="Shu S."/>
            <person name="Goodstein D."/>
            <person name="Barry K."/>
            <person name="Futrell-Griggs M."/>
            <person name="Abernathy B."/>
            <person name="Du J."/>
            <person name="Tian Z."/>
            <person name="Zhu L."/>
            <person name="Gill N."/>
            <person name="Joshi T."/>
            <person name="Libault M."/>
            <person name="Sethuraman A."/>
            <person name="Zhang X."/>
            <person name="Shinozaki K."/>
            <person name="Nguyen H."/>
            <person name="Wing R."/>
            <person name="Cregan P."/>
            <person name="Specht J."/>
            <person name="Grimwood J."/>
            <person name="Rokhsar D."/>
            <person name="Stacey G."/>
            <person name="Shoemaker R."/>
            <person name="Jackson S."/>
        </authorList>
    </citation>
    <scope>NUCLEOTIDE SEQUENCE</scope>
    <source>
        <tissue evidence="1">Callus</tissue>
    </source>
</reference>
<evidence type="ECO:0000313" key="2">
    <source>
        <dbReference type="EnsemblPlants" id="KRH75686"/>
    </source>
</evidence>
<dbReference type="EnsemblPlants" id="KRH75686">
    <property type="protein sequence ID" value="KRH75686"/>
    <property type="gene ID" value="GLYMA_01G101200"/>
</dbReference>
<sequence>MLNRQRDGSLVEAQTRNIPGHVGPVKFFLLNGLGKALLFFLSFNFFNKCFPCFCLDQVINDLLDPTDHILRVREDAQVSYIN</sequence>
<dbReference type="EMBL" id="CM000834">
    <property type="protein sequence ID" value="KRH75686.1"/>
    <property type="molecule type" value="Genomic_DNA"/>
</dbReference>
<dbReference type="Proteomes" id="UP000008827">
    <property type="component" value="Chromosome 1"/>
</dbReference>
<protein>
    <submittedName>
        <fullName evidence="1 2">Uncharacterized protein</fullName>
    </submittedName>
</protein>
<dbReference type="Gramene" id="KRH75686">
    <property type="protein sequence ID" value="KRH75686"/>
    <property type="gene ID" value="GLYMA_01G101200"/>
</dbReference>
<keyword evidence="3" id="KW-1185">Reference proteome</keyword>
<accession>K7K2Z1</accession>
<dbReference type="InParanoid" id="K7K2Z1"/>
<proteinExistence type="predicted"/>
<organism evidence="2">
    <name type="scientific">Glycine max</name>
    <name type="common">Soybean</name>
    <name type="synonym">Glycine hispida</name>
    <dbReference type="NCBI Taxonomy" id="3847"/>
    <lineage>
        <taxon>Eukaryota</taxon>
        <taxon>Viridiplantae</taxon>
        <taxon>Streptophyta</taxon>
        <taxon>Embryophyta</taxon>
        <taxon>Tracheophyta</taxon>
        <taxon>Spermatophyta</taxon>
        <taxon>Magnoliopsida</taxon>
        <taxon>eudicotyledons</taxon>
        <taxon>Gunneridae</taxon>
        <taxon>Pentapetalae</taxon>
        <taxon>rosids</taxon>
        <taxon>fabids</taxon>
        <taxon>Fabales</taxon>
        <taxon>Fabaceae</taxon>
        <taxon>Papilionoideae</taxon>
        <taxon>50 kb inversion clade</taxon>
        <taxon>NPAAA clade</taxon>
        <taxon>indigoferoid/millettioid clade</taxon>
        <taxon>Phaseoleae</taxon>
        <taxon>Glycine</taxon>
        <taxon>Glycine subgen. Soja</taxon>
    </lineage>
</organism>
<dbReference type="PaxDb" id="3847-GLYMA01G24715.1"/>
<dbReference type="HOGENOM" id="CLU_2562911_0_0_1"/>